<dbReference type="PROSITE" id="PS51898">
    <property type="entry name" value="TYR_RECOMBINASE"/>
    <property type="match status" value="1"/>
</dbReference>
<dbReference type="InterPro" id="IPR002104">
    <property type="entry name" value="Integrase_catalytic"/>
</dbReference>
<dbReference type="InterPro" id="IPR011010">
    <property type="entry name" value="DNA_brk_join_enz"/>
</dbReference>
<evidence type="ECO:0000256" key="1">
    <source>
        <dbReference type="ARBA" id="ARBA00023172"/>
    </source>
</evidence>
<dbReference type="Pfam" id="PF00589">
    <property type="entry name" value="Phage_integrase"/>
    <property type="match status" value="1"/>
</dbReference>
<gene>
    <name evidence="3" type="ORF">ERS852580_02490</name>
</gene>
<dbReference type="PANTHER" id="PTHR30349">
    <property type="entry name" value="PHAGE INTEGRASE-RELATED"/>
    <property type="match status" value="1"/>
</dbReference>
<dbReference type="Proteomes" id="UP000095673">
    <property type="component" value="Unassembled WGS sequence"/>
</dbReference>
<dbReference type="AlphaFoldDB" id="A0A173UY19"/>
<evidence type="ECO:0000313" key="3">
    <source>
        <dbReference type="EMBL" id="CUN19992.1"/>
    </source>
</evidence>
<dbReference type="GO" id="GO:0015074">
    <property type="term" value="P:DNA integration"/>
    <property type="evidence" value="ECO:0007669"/>
    <property type="project" value="InterPro"/>
</dbReference>
<reference evidence="3 4" key="1">
    <citation type="submission" date="2015-09" db="EMBL/GenBank/DDBJ databases">
        <authorList>
            <consortium name="Pathogen Informatics"/>
        </authorList>
    </citation>
    <scope>NUCLEOTIDE SEQUENCE [LARGE SCALE GENOMIC DNA]</scope>
    <source>
        <strain evidence="3 4">2789STDY5834968</strain>
    </source>
</reference>
<feature type="domain" description="Tyr recombinase" evidence="2">
    <location>
        <begin position="2"/>
        <end position="188"/>
    </location>
</feature>
<dbReference type="RefSeq" id="WP_015568623.1">
    <property type="nucleotide sequence ID" value="NZ_CYXM01000012.1"/>
</dbReference>
<dbReference type="PANTHER" id="PTHR30349:SF82">
    <property type="entry name" value="INTEGRASE_RECOMBINASE YOEC-RELATED"/>
    <property type="match status" value="1"/>
</dbReference>
<dbReference type="Gene3D" id="1.10.443.10">
    <property type="entry name" value="Intergrase catalytic core"/>
    <property type="match status" value="1"/>
</dbReference>
<dbReference type="OrthoDB" id="9788852at2"/>
<dbReference type="SUPFAM" id="SSF56349">
    <property type="entry name" value="DNA breaking-rejoining enzymes"/>
    <property type="match status" value="1"/>
</dbReference>
<organism evidence="3 4">
    <name type="scientific">Agathobacter rectalis</name>
    <dbReference type="NCBI Taxonomy" id="39491"/>
    <lineage>
        <taxon>Bacteria</taxon>
        <taxon>Bacillati</taxon>
        <taxon>Bacillota</taxon>
        <taxon>Clostridia</taxon>
        <taxon>Lachnospirales</taxon>
        <taxon>Lachnospiraceae</taxon>
        <taxon>Agathobacter</taxon>
    </lineage>
</organism>
<dbReference type="InterPro" id="IPR050090">
    <property type="entry name" value="Tyrosine_recombinase_XerCD"/>
</dbReference>
<dbReference type="EMBL" id="CYXM01000012">
    <property type="protein sequence ID" value="CUN19992.1"/>
    <property type="molecule type" value="Genomic_DNA"/>
</dbReference>
<evidence type="ECO:0000313" key="4">
    <source>
        <dbReference type="Proteomes" id="UP000095673"/>
    </source>
</evidence>
<sequence length="192" mass="22661">MGTTQPIRSKSELSAFRMYYRDIKPNMRNYCLIVMGLNTALRISDLLELKWTDVYNFEHKEFRTHFLINEQKTGKNNYVTLNSNATSALFSYFKERNPQNDEYIFSKRTCRNKPLNRSQAYRIVKAAAGKTIQDEHISCHSLRKTFGYYAWKNGTPPALLMDVYNHSSYDVTQHYLGIEQDERDEIYLNLEL</sequence>
<proteinExistence type="predicted"/>
<dbReference type="GO" id="GO:0003677">
    <property type="term" value="F:DNA binding"/>
    <property type="evidence" value="ECO:0007669"/>
    <property type="project" value="InterPro"/>
</dbReference>
<protein>
    <submittedName>
        <fullName evidence="3">Site-specific tyrosine recombinase XerC</fullName>
    </submittedName>
</protein>
<keyword evidence="1" id="KW-0233">DNA recombination</keyword>
<accession>A0A173UY19</accession>
<name>A0A173UY19_9FIRM</name>
<evidence type="ECO:0000259" key="2">
    <source>
        <dbReference type="PROSITE" id="PS51898"/>
    </source>
</evidence>
<dbReference type="GO" id="GO:0006310">
    <property type="term" value="P:DNA recombination"/>
    <property type="evidence" value="ECO:0007669"/>
    <property type="project" value="UniProtKB-KW"/>
</dbReference>
<dbReference type="InterPro" id="IPR013762">
    <property type="entry name" value="Integrase-like_cat_sf"/>
</dbReference>